<organism evidence="10 11">
    <name type="scientific">Salvia divinorum</name>
    <name type="common">Maria pastora</name>
    <name type="synonym">Diviner's sage</name>
    <dbReference type="NCBI Taxonomy" id="28513"/>
    <lineage>
        <taxon>Eukaryota</taxon>
        <taxon>Viridiplantae</taxon>
        <taxon>Streptophyta</taxon>
        <taxon>Embryophyta</taxon>
        <taxon>Tracheophyta</taxon>
        <taxon>Spermatophyta</taxon>
        <taxon>Magnoliopsida</taxon>
        <taxon>eudicotyledons</taxon>
        <taxon>Gunneridae</taxon>
        <taxon>Pentapetalae</taxon>
        <taxon>asterids</taxon>
        <taxon>lamiids</taxon>
        <taxon>Lamiales</taxon>
        <taxon>Lamiaceae</taxon>
        <taxon>Nepetoideae</taxon>
        <taxon>Mentheae</taxon>
        <taxon>Salviinae</taxon>
        <taxon>Salvia</taxon>
        <taxon>Salvia subgen. Calosphace</taxon>
    </lineage>
</organism>
<keyword evidence="11" id="KW-1185">Reference proteome</keyword>
<dbReference type="GO" id="GO:0005768">
    <property type="term" value="C:endosome"/>
    <property type="evidence" value="ECO:0007669"/>
    <property type="project" value="UniProtKB-SubCell"/>
</dbReference>
<reference evidence="10 11" key="1">
    <citation type="submission" date="2024-06" db="EMBL/GenBank/DDBJ databases">
        <title>A chromosome level genome sequence of Diviner's sage (Salvia divinorum).</title>
        <authorList>
            <person name="Ford S.A."/>
            <person name="Ro D.-K."/>
            <person name="Ness R.W."/>
            <person name="Phillips M.A."/>
        </authorList>
    </citation>
    <scope>NUCLEOTIDE SEQUENCE [LARGE SCALE GENOMIC DNA]</scope>
    <source>
        <strain evidence="10">SAF-2024a</strain>
        <tissue evidence="10">Leaf</tissue>
    </source>
</reference>
<dbReference type="SUPFAM" id="SSF140111">
    <property type="entry name" value="Endosomal sorting complex assembly domain"/>
    <property type="match status" value="1"/>
</dbReference>
<evidence type="ECO:0000256" key="5">
    <source>
        <dbReference type="ARBA" id="ARBA00022927"/>
    </source>
</evidence>
<dbReference type="InterPro" id="IPR016135">
    <property type="entry name" value="UBQ-conjugating_enzyme/RWD"/>
</dbReference>
<evidence type="ECO:0000256" key="1">
    <source>
        <dbReference type="ARBA" id="ARBA00004177"/>
    </source>
</evidence>
<dbReference type="Gene3D" id="6.10.140.820">
    <property type="match status" value="1"/>
</dbReference>
<protein>
    <submittedName>
        <fullName evidence="10">Protein ELC isoform X1</fullName>
    </submittedName>
</protein>
<dbReference type="InterPro" id="IPR037202">
    <property type="entry name" value="ESCRT_assembly_dom"/>
</dbReference>
<name>A0ABD1G6G7_SALDI</name>
<dbReference type="GO" id="GO:0015031">
    <property type="term" value="P:protein transport"/>
    <property type="evidence" value="ECO:0007669"/>
    <property type="project" value="UniProtKB-UniRule"/>
</dbReference>
<dbReference type="Pfam" id="PF05743">
    <property type="entry name" value="UEV"/>
    <property type="match status" value="1"/>
</dbReference>
<keyword evidence="4" id="KW-0967">Endosome</keyword>
<evidence type="ECO:0000313" key="11">
    <source>
        <dbReference type="Proteomes" id="UP001567538"/>
    </source>
</evidence>
<evidence type="ECO:0000256" key="6">
    <source>
        <dbReference type="ARBA" id="ARBA00023054"/>
    </source>
</evidence>
<keyword evidence="5 7" id="KW-0653">Protein transport</keyword>
<sequence length="334" mass="36466">MTIFSPNSIRFIEDALFCSDPLALSYSDPDQKWIIRQHLISLLHDFPSLSPSVALFTHNDGTVVKLLLASGELPISPPVPLAIWVHELYPHAPPIVYINTAASPYPIHHHHPFADPTSGAITAAYVANWHSTKSSLSGLAHNLTKLFSHNHPLCWAASKAVGSERWAHPSLASKMEAADRLACSLYYDAAAVVAGVRRETEELAAVQAALKERSEGLAIAVGQLEGERRGLKSRSDEMCEEVDILQNWLRVNGAANPGSAAVDDAFEGADGWSETAMDVLAADQAVEDLMYKLEGAVGAGVVSFDVYLKQVRVLAREQFCHRFKMTKISTSFRL</sequence>
<keyword evidence="3 7" id="KW-0813">Transport</keyword>
<evidence type="ECO:0000256" key="2">
    <source>
        <dbReference type="ARBA" id="ARBA00009594"/>
    </source>
</evidence>
<comment type="subcellular location">
    <subcellularLocation>
        <location evidence="1">Endosome</location>
    </subcellularLocation>
</comment>
<evidence type="ECO:0000259" key="9">
    <source>
        <dbReference type="PROSITE" id="PS51322"/>
    </source>
</evidence>
<feature type="domain" description="SB" evidence="8">
    <location>
        <begin position="270"/>
        <end position="334"/>
    </location>
</feature>
<feature type="domain" description="UEV" evidence="9">
    <location>
        <begin position="16"/>
        <end position="157"/>
    </location>
</feature>
<dbReference type="EMBL" id="JBEAFC010000009">
    <property type="protein sequence ID" value="KAL1539707.1"/>
    <property type="molecule type" value="Genomic_DNA"/>
</dbReference>
<comment type="caution">
    <text evidence="10">The sequence shown here is derived from an EMBL/GenBank/DDBJ whole genome shotgun (WGS) entry which is preliminary data.</text>
</comment>
<gene>
    <name evidence="10" type="ORF">AAHA92_24158</name>
</gene>
<dbReference type="PANTHER" id="PTHR23306:SF21">
    <property type="entry name" value="UBIQUITIN-CONJUGATING ENZYME_RWD-LIKE PROTEIN"/>
    <property type="match status" value="1"/>
</dbReference>
<evidence type="ECO:0000256" key="7">
    <source>
        <dbReference type="PROSITE-ProRule" id="PRU00644"/>
    </source>
</evidence>
<dbReference type="InterPro" id="IPR008883">
    <property type="entry name" value="UEV_N"/>
</dbReference>
<dbReference type="SUPFAM" id="SSF54495">
    <property type="entry name" value="UBC-like"/>
    <property type="match status" value="1"/>
</dbReference>
<evidence type="ECO:0000313" key="10">
    <source>
        <dbReference type="EMBL" id="KAL1539707.1"/>
    </source>
</evidence>
<dbReference type="CDD" id="cd11685">
    <property type="entry name" value="UEV_TSG101-like"/>
    <property type="match status" value="1"/>
</dbReference>
<dbReference type="InterPro" id="IPR017916">
    <property type="entry name" value="SB_dom"/>
</dbReference>
<dbReference type="PANTHER" id="PTHR23306">
    <property type="entry name" value="TUMOR SUSCEPTIBILITY GENE 101 PROTEIN-RELATED"/>
    <property type="match status" value="1"/>
</dbReference>
<evidence type="ECO:0000259" key="8">
    <source>
        <dbReference type="PROSITE" id="PS51312"/>
    </source>
</evidence>
<dbReference type="Pfam" id="PF09454">
    <property type="entry name" value="Vps23_core"/>
    <property type="match status" value="1"/>
</dbReference>
<dbReference type="PROSITE" id="PS51312">
    <property type="entry name" value="SB"/>
    <property type="match status" value="1"/>
</dbReference>
<comment type="similarity">
    <text evidence="2">Belongs to the ubiquitin-conjugating enzyme family. UEV subfamily.</text>
</comment>
<proteinExistence type="inferred from homology"/>
<dbReference type="InterPro" id="IPR052070">
    <property type="entry name" value="ESCRT-I_UEV_domain"/>
</dbReference>
<dbReference type="AlphaFoldDB" id="A0ABD1G6G7"/>
<dbReference type="PROSITE" id="PS51322">
    <property type="entry name" value="UEV"/>
    <property type="match status" value="1"/>
</dbReference>
<dbReference type="Proteomes" id="UP001567538">
    <property type="component" value="Unassembled WGS sequence"/>
</dbReference>
<dbReference type="Gene3D" id="3.10.110.10">
    <property type="entry name" value="Ubiquitin Conjugating Enzyme"/>
    <property type="match status" value="1"/>
</dbReference>
<accession>A0ABD1G6G7</accession>
<evidence type="ECO:0000256" key="3">
    <source>
        <dbReference type="ARBA" id="ARBA00022448"/>
    </source>
</evidence>
<keyword evidence="6" id="KW-0175">Coiled coil</keyword>
<evidence type="ECO:0000256" key="4">
    <source>
        <dbReference type="ARBA" id="ARBA00022753"/>
    </source>
</evidence>